<dbReference type="AlphaFoldDB" id="A0AAN6Q640"/>
<evidence type="ECO:0000256" key="1">
    <source>
        <dbReference type="SAM" id="SignalP"/>
    </source>
</evidence>
<evidence type="ECO:0008006" key="4">
    <source>
        <dbReference type="Google" id="ProtNLM"/>
    </source>
</evidence>
<dbReference type="Proteomes" id="UP001305647">
    <property type="component" value="Unassembled WGS sequence"/>
</dbReference>
<keyword evidence="1" id="KW-0732">Signal</keyword>
<organism evidence="2 3">
    <name type="scientific">Parathielavia hyrcaniae</name>
    <dbReference type="NCBI Taxonomy" id="113614"/>
    <lineage>
        <taxon>Eukaryota</taxon>
        <taxon>Fungi</taxon>
        <taxon>Dikarya</taxon>
        <taxon>Ascomycota</taxon>
        <taxon>Pezizomycotina</taxon>
        <taxon>Sordariomycetes</taxon>
        <taxon>Sordariomycetidae</taxon>
        <taxon>Sordariales</taxon>
        <taxon>Chaetomiaceae</taxon>
        <taxon>Parathielavia</taxon>
    </lineage>
</organism>
<feature type="chain" id="PRO_5042935240" description="Secreted protein" evidence="1">
    <location>
        <begin position="22"/>
        <end position="142"/>
    </location>
</feature>
<keyword evidence="3" id="KW-1185">Reference proteome</keyword>
<evidence type="ECO:0000313" key="3">
    <source>
        <dbReference type="Proteomes" id="UP001305647"/>
    </source>
</evidence>
<name>A0AAN6Q640_9PEZI</name>
<protein>
    <recommendedName>
        <fullName evidence="4">Secreted protein</fullName>
    </recommendedName>
</protein>
<feature type="signal peptide" evidence="1">
    <location>
        <begin position="1"/>
        <end position="21"/>
    </location>
</feature>
<gene>
    <name evidence="2" type="ORF">N658DRAFT_248737</name>
</gene>
<accession>A0AAN6Q640</accession>
<sequence length="142" mass="15105">MALQHVSLVPLWGAPLQCCSALPQRTPSVNDGFSCPALVSGDPGRGLSLKVHGSPLTGPSAFPAHQRRNAHLADHIGRHRHLDTSPSLVSSVLREKTIRCGSGDILLVLACPVLTSFANLHLFSPSSELASQYTRLPEVVSD</sequence>
<evidence type="ECO:0000313" key="2">
    <source>
        <dbReference type="EMBL" id="KAK4104258.1"/>
    </source>
</evidence>
<comment type="caution">
    <text evidence="2">The sequence shown here is derived from an EMBL/GenBank/DDBJ whole genome shotgun (WGS) entry which is preliminary data.</text>
</comment>
<reference evidence="2" key="2">
    <citation type="submission" date="2023-05" db="EMBL/GenBank/DDBJ databases">
        <authorList>
            <consortium name="Lawrence Berkeley National Laboratory"/>
            <person name="Steindorff A."/>
            <person name="Hensen N."/>
            <person name="Bonometti L."/>
            <person name="Westerberg I."/>
            <person name="Brannstrom I.O."/>
            <person name="Guillou S."/>
            <person name="Cros-Aarteil S."/>
            <person name="Calhoun S."/>
            <person name="Haridas S."/>
            <person name="Kuo A."/>
            <person name="Mondo S."/>
            <person name="Pangilinan J."/>
            <person name="Riley R."/>
            <person name="Labutti K."/>
            <person name="Andreopoulos B."/>
            <person name="Lipzen A."/>
            <person name="Chen C."/>
            <person name="Yanf M."/>
            <person name="Daum C."/>
            <person name="Ng V."/>
            <person name="Clum A."/>
            <person name="Ohm R."/>
            <person name="Martin F."/>
            <person name="Silar P."/>
            <person name="Natvig D."/>
            <person name="Lalanne C."/>
            <person name="Gautier V."/>
            <person name="Ament-Velasquez S.L."/>
            <person name="Kruys A."/>
            <person name="Hutchinson M.I."/>
            <person name="Powell A.J."/>
            <person name="Barry K."/>
            <person name="Miller A.N."/>
            <person name="Grigoriev I.V."/>
            <person name="Debuchy R."/>
            <person name="Gladieux P."/>
            <person name="Thoren M.H."/>
            <person name="Johannesson H."/>
        </authorList>
    </citation>
    <scope>NUCLEOTIDE SEQUENCE</scope>
    <source>
        <strain evidence="2">CBS 757.83</strain>
    </source>
</reference>
<proteinExistence type="predicted"/>
<dbReference type="EMBL" id="MU863627">
    <property type="protein sequence ID" value="KAK4104258.1"/>
    <property type="molecule type" value="Genomic_DNA"/>
</dbReference>
<reference evidence="2" key="1">
    <citation type="journal article" date="2023" name="Mol. Phylogenet. Evol.">
        <title>Genome-scale phylogeny and comparative genomics of the fungal order Sordariales.</title>
        <authorList>
            <person name="Hensen N."/>
            <person name="Bonometti L."/>
            <person name="Westerberg I."/>
            <person name="Brannstrom I.O."/>
            <person name="Guillou S."/>
            <person name="Cros-Aarteil S."/>
            <person name="Calhoun S."/>
            <person name="Haridas S."/>
            <person name="Kuo A."/>
            <person name="Mondo S."/>
            <person name="Pangilinan J."/>
            <person name="Riley R."/>
            <person name="LaButti K."/>
            <person name="Andreopoulos B."/>
            <person name="Lipzen A."/>
            <person name="Chen C."/>
            <person name="Yan M."/>
            <person name="Daum C."/>
            <person name="Ng V."/>
            <person name="Clum A."/>
            <person name="Steindorff A."/>
            <person name="Ohm R.A."/>
            <person name="Martin F."/>
            <person name="Silar P."/>
            <person name="Natvig D.O."/>
            <person name="Lalanne C."/>
            <person name="Gautier V."/>
            <person name="Ament-Velasquez S.L."/>
            <person name="Kruys A."/>
            <person name="Hutchinson M.I."/>
            <person name="Powell A.J."/>
            <person name="Barry K."/>
            <person name="Miller A.N."/>
            <person name="Grigoriev I.V."/>
            <person name="Debuchy R."/>
            <person name="Gladieux P."/>
            <person name="Hiltunen Thoren M."/>
            <person name="Johannesson H."/>
        </authorList>
    </citation>
    <scope>NUCLEOTIDE SEQUENCE</scope>
    <source>
        <strain evidence="2">CBS 757.83</strain>
    </source>
</reference>